<gene>
    <name evidence="1" type="ORF">CHLNCDRAFT_141973</name>
</gene>
<dbReference type="EMBL" id="GL433838">
    <property type="protein sequence ID" value="EFN58163.1"/>
    <property type="molecule type" value="Genomic_DNA"/>
</dbReference>
<protein>
    <submittedName>
        <fullName evidence="1">Uncharacterized protein</fullName>
    </submittedName>
</protein>
<dbReference type="KEGG" id="cvr:CHLNCDRAFT_141973"/>
<dbReference type="InParanoid" id="E1Z7F8"/>
<keyword evidence="2" id="KW-1185">Reference proteome</keyword>
<dbReference type="RefSeq" id="XP_005850265.1">
    <property type="nucleotide sequence ID" value="XM_005850203.1"/>
</dbReference>
<evidence type="ECO:0000313" key="1">
    <source>
        <dbReference type="EMBL" id="EFN58163.1"/>
    </source>
</evidence>
<dbReference type="AlphaFoldDB" id="E1Z7F8"/>
<accession>E1Z7F8</accession>
<evidence type="ECO:0000313" key="2">
    <source>
        <dbReference type="Proteomes" id="UP000008141"/>
    </source>
</evidence>
<name>E1Z7F8_CHLVA</name>
<organism evidence="2">
    <name type="scientific">Chlorella variabilis</name>
    <name type="common">Green alga</name>
    <dbReference type="NCBI Taxonomy" id="554065"/>
    <lineage>
        <taxon>Eukaryota</taxon>
        <taxon>Viridiplantae</taxon>
        <taxon>Chlorophyta</taxon>
        <taxon>core chlorophytes</taxon>
        <taxon>Trebouxiophyceae</taxon>
        <taxon>Chlorellales</taxon>
        <taxon>Chlorellaceae</taxon>
        <taxon>Chlorella clade</taxon>
        <taxon>Chlorella</taxon>
    </lineage>
</organism>
<sequence length="109" mass="11037">MAVLAGMAAAQATRQLQQDPAASAPINTIATSNEVDAAVALQMVQAFSSASTELVTGESDGRVFAFAEPEGAANVNVESVAAKVFATALASWTMGVLDAPSNRGLKPSK</sequence>
<proteinExistence type="predicted"/>
<reference evidence="1 2" key="1">
    <citation type="journal article" date="2010" name="Plant Cell">
        <title>The Chlorella variabilis NC64A genome reveals adaptation to photosymbiosis, coevolution with viruses, and cryptic sex.</title>
        <authorList>
            <person name="Blanc G."/>
            <person name="Duncan G."/>
            <person name="Agarkova I."/>
            <person name="Borodovsky M."/>
            <person name="Gurnon J."/>
            <person name="Kuo A."/>
            <person name="Lindquist E."/>
            <person name="Lucas S."/>
            <person name="Pangilinan J."/>
            <person name="Polle J."/>
            <person name="Salamov A."/>
            <person name="Terry A."/>
            <person name="Yamada T."/>
            <person name="Dunigan D.D."/>
            <person name="Grigoriev I.V."/>
            <person name="Claverie J.M."/>
            <person name="Van Etten J.L."/>
        </authorList>
    </citation>
    <scope>NUCLEOTIDE SEQUENCE [LARGE SCALE GENOMIC DNA]</scope>
    <source>
        <strain evidence="1 2">NC64A</strain>
    </source>
</reference>
<dbReference type="GeneID" id="17357588"/>
<dbReference type="Proteomes" id="UP000008141">
    <property type="component" value="Unassembled WGS sequence"/>
</dbReference>